<evidence type="ECO:0000313" key="1">
    <source>
        <dbReference type="EMBL" id="SVA32269.1"/>
    </source>
</evidence>
<dbReference type="EMBL" id="UINC01007250">
    <property type="protein sequence ID" value="SVA32269.1"/>
    <property type="molecule type" value="Genomic_DNA"/>
</dbReference>
<organism evidence="1">
    <name type="scientific">marine metagenome</name>
    <dbReference type="NCBI Taxonomy" id="408172"/>
    <lineage>
        <taxon>unclassified sequences</taxon>
        <taxon>metagenomes</taxon>
        <taxon>ecological metagenomes</taxon>
    </lineage>
</organism>
<gene>
    <name evidence="1" type="ORF">METZ01_LOCUS85123</name>
</gene>
<accession>A0A381UVV8</accession>
<proteinExistence type="predicted"/>
<reference evidence="1" key="1">
    <citation type="submission" date="2018-05" db="EMBL/GenBank/DDBJ databases">
        <authorList>
            <person name="Lanie J.A."/>
            <person name="Ng W.-L."/>
            <person name="Kazmierczak K.M."/>
            <person name="Andrzejewski T.M."/>
            <person name="Davidsen T.M."/>
            <person name="Wayne K.J."/>
            <person name="Tettelin H."/>
            <person name="Glass J.I."/>
            <person name="Rusch D."/>
            <person name="Podicherti R."/>
            <person name="Tsui H.-C.T."/>
            <person name="Winkler M.E."/>
        </authorList>
    </citation>
    <scope>NUCLEOTIDE SEQUENCE</scope>
</reference>
<sequence>MTPNFDPSKYELSALVSQDVRANSIVAYLIALCNTNG</sequence>
<name>A0A381UVV8_9ZZZZ</name>
<dbReference type="AlphaFoldDB" id="A0A381UVV8"/>
<protein>
    <submittedName>
        <fullName evidence="1">Uncharacterized protein</fullName>
    </submittedName>
</protein>